<dbReference type="InterPro" id="IPR036890">
    <property type="entry name" value="HATPase_C_sf"/>
</dbReference>
<dbReference type="SMART" id="SM00448">
    <property type="entry name" value="REC"/>
    <property type="match status" value="1"/>
</dbReference>
<dbReference type="Gene3D" id="3.40.50.2300">
    <property type="match status" value="1"/>
</dbReference>
<dbReference type="CDD" id="cd00082">
    <property type="entry name" value="HisKA"/>
    <property type="match status" value="1"/>
</dbReference>
<name>A0ABV4WMM1_9CYAN</name>
<dbReference type="PANTHER" id="PTHR43547">
    <property type="entry name" value="TWO-COMPONENT HISTIDINE KINASE"/>
    <property type="match status" value="1"/>
</dbReference>
<dbReference type="InterPro" id="IPR011006">
    <property type="entry name" value="CheY-like_superfamily"/>
</dbReference>
<evidence type="ECO:0000259" key="10">
    <source>
        <dbReference type="PROSITE" id="PS50112"/>
    </source>
</evidence>
<dbReference type="Gene3D" id="3.30.565.10">
    <property type="entry name" value="Histidine kinase-like ATPase, C-terminal domain"/>
    <property type="match status" value="1"/>
</dbReference>
<dbReference type="Proteomes" id="UP001576780">
    <property type="component" value="Unassembled WGS sequence"/>
</dbReference>
<evidence type="ECO:0000256" key="1">
    <source>
        <dbReference type="ARBA" id="ARBA00000085"/>
    </source>
</evidence>
<keyword evidence="7" id="KW-1133">Transmembrane helix</keyword>
<dbReference type="InterPro" id="IPR005467">
    <property type="entry name" value="His_kinase_dom"/>
</dbReference>
<dbReference type="PRINTS" id="PR00344">
    <property type="entry name" value="BCTRLSENSOR"/>
</dbReference>
<dbReference type="InterPro" id="IPR035965">
    <property type="entry name" value="PAS-like_dom_sf"/>
</dbReference>
<dbReference type="NCBIfam" id="TIGR00229">
    <property type="entry name" value="sensory_box"/>
    <property type="match status" value="2"/>
</dbReference>
<evidence type="ECO:0000256" key="3">
    <source>
        <dbReference type="ARBA" id="ARBA00022553"/>
    </source>
</evidence>
<feature type="modified residue" description="4-aspartylphosphate" evidence="6">
    <location>
        <position position="827"/>
    </location>
</feature>
<comment type="caution">
    <text evidence="12">The sequence shown here is derived from an EMBL/GenBank/DDBJ whole genome shotgun (WGS) entry which is preliminary data.</text>
</comment>
<evidence type="ECO:0000259" key="11">
    <source>
        <dbReference type="PROSITE" id="PS50113"/>
    </source>
</evidence>
<feature type="domain" description="PAC" evidence="11">
    <location>
        <begin position="315"/>
        <end position="367"/>
    </location>
</feature>
<dbReference type="InterPro" id="IPR000700">
    <property type="entry name" value="PAS-assoc_C"/>
</dbReference>
<accession>A0ABV4WMM1</accession>
<evidence type="ECO:0000259" key="8">
    <source>
        <dbReference type="PROSITE" id="PS50109"/>
    </source>
</evidence>
<evidence type="ECO:0000256" key="6">
    <source>
        <dbReference type="PROSITE-ProRule" id="PRU00169"/>
    </source>
</evidence>
<evidence type="ECO:0000256" key="4">
    <source>
        <dbReference type="ARBA" id="ARBA00022777"/>
    </source>
</evidence>
<dbReference type="Gene3D" id="1.10.287.130">
    <property type="match status" value="1"/>
</dbReference>
<dbReference type="InterPro" id="IPR001789">
    <property type="entry name" value="Sig_transdc_resp-reg_receiver"/>
</dbReference>
<feature type="domain" description="PAS" evidence="10">
    <location>
        <begin position="241"/>
        <end position="312"/>
    </location>
</feature>
<dbReference type="SUPFAM" id="SSF55785">
    <property type="entry name" value="PYP-like sensor domain (PAS domain)"/>
    <property type="match status" value="3"/>
</dbReference>
<dbReference type="InterPro" id="IPR003661">
    <property type="entry name" value="HisK_dim/P_dom"/>
</dbReference>
<dbReference type="InterPro" id="IPR001610">
    <property type="entry name" value="PAC"/>
</dbReference>
<dbReference type="InterPro" id="IPR036097">
    <property type="entry name" value="HisK_dim/P_sf"/>
</dbReference>
<keyword evidence="4" id="KW-0418">Kinase</keyword>
<keyword evidence="3 6" id="KW-0597">Phosphoprotein</keyword>
<feature type="domain" description="Response regulatory" evidence="9">
    <location>
        <begin position="778"/>
        <end position="896"/>
    </location>
</feature>
<dbReference type="SMART" id="SM00388">
    <property type="entry name" value="HisKA"/>
    <property type="match status" value="1"/>
</dbReference>
<dbReference type="Pfam" id="PF08447">
    <property type="entry name" value="PAS_3"/>
    <property type="match status" value="2"/>
</dbReference>
<dbReference type="CDD" id="cd00130">
    <property type="entry name" value="PAS"/>
    <property type="match status" value="2"/>
</dbReference>
<dbReference type="InterPro" id="IPR013655">
    <property type="entry name" value="PAS_fold_3"/>
</dbReference>
<dbReference type="Gene3D" id="2.10.70.100">
    <property type="match status" value="1"/>
</dbReference>
<dbReference type="PROSITE" id="PS50113">
    <property type="entry name" value="PAC"/>
    <property type="match status" value="3"/>
</dbReference>
<keyword evidence="7" id="KW-0812">Transmembrane</keyword>
<dbReference type="Pfam" id="PF00072">
    <property type="entry name" value="Response_reg"/>
    <property type="match status" value="1"/>
</dbReference>
<dbReference type="InterPro" id="IPR000014">
    <property type="entry name" value="PAS"/>
</dbReference>
<evidence type="ECO:0000256" key="7">
    <source>
        <dbReference type="SAM" id="Phobius"/>
    </source>
</evidence>
<dbReference type="EC" id="2.7.13.3" evidence="2"/>
<dbReference type="CDD" id="cd17580">
    <property type="entry name" value="REC_2_DhkD-like"/>
    <property type="match status" value="1"/>
</dbReference>
<dbReference type="CDD" id="cd16922">
    <property type="entry name" value="HATPase_EvgS-ArcB-TorS-like"/>
    <property type="match status" value="1"/>
</dbReference>
<feature type="domain" description="PAS" evidence="10">
    <location>
        <begin position="368"/>
        <end position="438"/>
    </location>
</feature>
<keyword evidence="13" id="KW-1185">Reference proteome</keyword>
<keyword evidence="5" id="KW-0902">Two-component regulatory system</keyword>
<dbReference type="PROSITE" id="PS50112">
    <property type="entry name" value="PAS"/>
    <property type="match status" value="2"/>
</dbReference>
<dbReference type="Pfam" id="PF02518">
    <property type="entry name" value="HATPase_c"/>
    <property type="match status" value="1"/>
</dbReference>
<feature type="domain" description="PAC" evidence="11">
    <location>
        <begin position="441"/>
        <end position="494"/>
    </location>
</feature>
<dbReference type="EMBL" id="JBHFNT010000139">
    <property type="protein sequence ID" value="MFB2836117.1"/>
    <property type="molecule type" value="Genomic_DNA"/>
</dbReference>
<feature type="transmembrane region" description="Helical" evidence="7">
    <location>
        <begin position="6"/>
        <end position="27"/>
    </location>
</feature>
<evidence type="ECO:0000313" key="12">
    <source>
        <dbReference type="EMBL" id="MFB2836117.1"/>
    </source>
</evidence>
<dbReference type="RefSeq" id="WP_413278511.1">
    <property type="nucleotide sequence ID" value="NZ_JBHFNT010000139.1"/>
</dbReference>
<evidence type="ECO:0000256" key="2">
    <source>
        <dbReference type="ARBA" id="ARBA00012438"/>
    </source>
</evidence>
<dbReference type="InterPro" id="IPR003594">
    <property type="entry name" value="HATPase_dom"/>
</dbReference>
<dbReference type="Gene3D" id="3.30.450.20">
    <property type="entry name" value="PAS domain"/>
    <property type="match status" value="3"/>
</dbReference>
<dbReference type="Pfam" id="PF00512">
    <property type="entry name" value="HisKA"/>
    <property type="match status" value="1"/>
</dbReference>
<gene>
    <name evidence="12" type="ORF">ACE1CA_16415</name>
</gene>
<keyword evidence="4" id="KW-0808">Transferase</keyword>
<dbReference type="SUPFAM" id="SSF55874">
    <property type="entry name" value="ATPase domain of HSP90 chaperone/DNA topoisomerase II/histidine kinase"/>
    <property type="match status" value="1"/>
</dbReference>
<organism evidence="12 13">
    <name type="scientific">Floridaenema evergladense BLCC-F167</name>
    <dbReference type="NCBI Taxonomy" id="3153639"/>
    <lineage>
        <taxon>Bacteria</taxon>
        <taxon>Bacillati</taxon>
        <taxon>Cyanobacteriota</taxon>
        <taxon>Cyanophyceae</taxon>
        <taxon>Oscillatoriophycideae</taxon>
        <taxon>Aerosakkonematales</taxon>
        <taxon>Aerosakkonemataceae</taxon>
        <taxon>Floridanema</taxon>
        <taxon>Floridanema evergladense</taxon>
    </lineage>
</organism>
<dbReference type="SUPFAM" id="SSF47384">
    <property type="entry name" value="Homodimeric domain of signal transducing histidine kinase"/>
    <property type="match status" value="1"/>
</dbReference>
<reference evidence="12 13" key="1">
    <citation type="submission" date="2024-09" db="EMBL/GenBank/DDBJ databases">
        <title>Floridaenema gen nov. (Aerosakkonemataceae, Aerosakkonematales ord. nov., Cyanobacteria) from benthic tropical and subtropical fresh waters, with the description of four new species.</title>
        <authorList>
            <person name="Moretto J.A."/>
            <person name="Berthold D.E."/>
            <person name="Lefler F.W."/>
            <person name="Huang I.-S."/>
            <person name="Laughinghouse H. IV."/>
        </authorList>
    </citation>
    <scope>NUCLEOTIDE SEQUENCE [LARGE SCALE GENOMIC DNA]</scope>
    <source>
        <strain evidence="12 13">BLCC-F167</strain>
    </source>
</reference>
<sequence length="906" mass="101625">MLLQNKRFALLVNLLSLLIYGVGLIGLSQTIDSKFSCGWINLAVVSGGVGSIGLFGLVTMLLALTHTNASFLPFAAFNEKMQFLNCQLSDTHEQLKESEATARARALELEAFMEAVPAGVWIAHDPLCHNVTPNRAAYEIMRRSPDSIMTATPATGGYPFQFKIQQQGQDVDPKDLPMQQAGRTGQSVSGEFEFVFDDGDVCYLYGKAVPLKYESGEIRGVIGAFLDITSLKQVEAALKQSEERLQLALRGAKQGIWDWDLRTQHLTWDDRCKEIFGLPPDFPITYEWHINALHPDDRQRVISAATDTLHNGNQFEEEYRTFWPDGSIRWVLALGQRFYDAAGEPYRMSGTVTDISDRKQTEGLLRTSEFMFRTLVETMPQLFWVIRPDRDHEYCNQRWYDYTGLTIEQANGEGIHQIMYPEDLPQTIEAFREALATGNMFTIEHRLRRASDGEYRWHLSQALPLRNQNGEIVKWFGSSTDIHDRKLVIEERAQALERERAARMELERANRMKDEFLAVVSHELRSPLNAILGWSRLLRTHTFNPEKREQALASIERNAQAQTQLIEDLLDISRIIRGKIRLNLRPTNLIPCVQAAIDTISPAASAKSITLSFHSTLDPEFISGDPERLQQIVWNLLSNAVKFTPIGGQVKVGLSLVTGDSSVKGAGQIINYAQIEVIDSGKGISPDFLPYVFERFRQQDATTTRTQGGLGLGLAIVRNLVELHGGYVYVDSAGEGKGTTFTVRFPLLSPTLQQHQVSYQGLYRHTIADSSIDLSNIHVLAVDDERDTREFLQTALEQYGARVTTAASAAEAWQLLQTEKPDVLLSDVGMPDEDGFALMRRIRSLPPNQGGKIPAAALTAYAREGDRLQALAAGFQIHVPKPIEPIQLLTVILRLMESQKKLIEQS</sequence>
<proteinExistence type="predicted"/>
<dbReference type="Pfam" id="PF13426">
    <property type="entry name" value="PAS_9"/>
    <property type="match status" value="1"/>
</dbReference>
<dbReference type="SMART" id="SM00086">
    <property type="entry name" value="PAC"/>
    <property type="match status" value="3"/>
</dbReference>
<feature type="domain" description="PAC" evidence="11">
    <location>
        <begin position="188"/>
        <end position="240"/>
    </location>
</feature>
<dbReference type="PROSITE" id="PS50109">
    <property type="entry name" value="HIS_KIN"/>
    <property type="match status" value="1"/>
</dbReference>
<dbReference type="PROSITE" id="PS50110">
    <property type="entry name" value="RESPONSE_REGULATORY"/>
    <property type="match status" value="1"/>
</dbReference>
<comment type="catalytic activity">
    <reaction evidence="1">
        <text>ATP + protein L-histidine = ADP + protein N-phospho-L-histidine.</text>
        <dbReference type="EC" id="2.7.13.3"/>
    </reaction>
</comment>
<dbReference type="SMART" id="SM00091">
    <property type="entry name" value="PAS"/>
    <property type="match status" value="2"/>
</dbReference>
<dbReference type="InterPro" id="IPR004358">
    <property type="entry name" value="Sig_transdc_His_kin-like_C"/>
</dbReference>
<dbReference type="SMART" id="SM00387">
    <property type="entry name" value="HATPase_c"/>
    <property type="match status" value="1"/>
</dbReference>
<evidence type="ECO:0000259" key="9">
    <source>
        <dbReference type="PROSITE" id="PS50110"/>
    </source>
</evidence>
<protein>
    <recommendedName>
        <fullName evidence="2">histidine kinase</fullName>
        <ecNumber evidence="2">2.7.13.3</ecNumber>
    </recommendedName>
</protein>
<keyword evidence="7" id="KW-0472">Membrane</keyword>
<evidence type="ECO:0000256" key="5">
    <source>
        <dbReference type="ARBA" id="ARBA00023012"/>
    </source>
</evidence>
<feature type="domain" description="Histidine kinase" evidence="8">
    <location>
        <begin position="519"/>
        <end position="749"/>
    </location>
</feature>
<evidence type="ECO:0000313" key="13">
    <source>
        <dbReference type="Proteomes" id="UP001576780"/>
    </source>
</evidence>
<dbReference type="PANTHER" id="PTHR43547:SF2">
    <property type="entry name" value="HYBRID SIGNAL TRANSDUCTION HISTIDINE KINASE C"/>
    <property type="match status" value="1"/>
</dbReference>
<feature type="transmembrane region" description="Helical" evidence="7">
    <location>
        <begin position="39"/>
        <end position="64"/>
    </location>
</feature>
<dbReference type="SUPFAM" id="SSF52172">
    <property type="entry name" value="CheY-like"/>
    <property type="match status" value="1"/>
</dbReference>